<dbReference type="EMBL" id="RFFJ01000154">
    <property type="protein sequence ID" value="RMI36134.1"/>
    <property type="molecule type" value="Genomic_DNA"/>
</dbReference>
<dbReference type="Gene3D" id="3.40.50.1820">
    <property type="entry name" value="alpha/beta hydrolase"/>
    <property type="match status" value="1"/>
</dbReference>
<feature type="domain" description="Peptidase S33 tripeptidyl aminopeptidase-like C-terminal" evidence="5">
    <location>
        <begin position="441"/>
        <end position="543"/>
    </location>
</feature>
<keyword evidence="2" id="KW-0732">Signal</keyword>
<protein>
    <submittedName>
        <fullName evidence="6">Alpha/beta hydrolase</fullName>
    </submittedName>
</protein>
<dbReference type="InterPro" id="IPR013595">
    <property type="entry name" value="Pept_S33_TAP-like_C"/>
</dbReference>
<dbReference type="Proteomes" id="UP000278673">
    <property type="component" value="Unassembled WGS sequence"/>
</dbReference>
<evidence type="ECO:0000259" key="5">
    <source>
        <dbReference type="Pfam" id="PF08386"/>
    </source>
</evidence>
<evidence type="ECO:0000256" key="3">
    <source>
        <dbReference type="ARBA" id="ARBA00022801"/>
    </source>
</evidence>
<feature type="compositionally biased region" description="Basic and acidic residues" evidence="4">
    <location>
        <begin position="39"/>
        <end position="54"/>
    </location>
</feature>
<feature type="compositionally biased region" description="Polar residues" evidence="4">
    <location>
        <begin position="74"/>
        <end position="84"/>
    </location>
</feature>
<feature type="region of interest" description="Disordered" evidence="4">
    <location>
        <begin position="34"/>
        <end position="92"/>
    </location>
</feature>
<dbReference type="SUPFAM" id="SSF53474">
    <property type="entry name" value="alpha/beta-Hydrolases"/>
    <property type="match status" value="1"/>
</dbReference>
<dbReference type="PANTHER" id="PTHR43248:SF29">
    <property type="entry name" value="TRIPEPTIDYL AMINOPEPTIDASE"/>
    <property type="match status" value="1"/>
</dbReference>
<evidence type="ECO:0000256" key="1">
    <source>
        <dbReference type="ARBA" id="ARBA00010088"/>
    </source>
</evidence>
<organism evidence="6 7">
    <name type="scientific">Streptomyces triticirhizae</name>
    <dbReference type="NCBI Taxonomy" id="2483353"/>
    <lineage>
        <taxon>Bacteria</taxon>
        <taxon>Bacillati</taxon>
        <taxon>Actinomycetota</taxon>
        <taxon>Actinomycetes</taxon>
        <taxon>Kitasatosporales</taxon>
        <taxon>Streptomycetaceae</taxon>
        <taxon>Streptomyces</taxon>
    </lineage>
</organism>
<comment type="similarity">
    <text evidence="1">Belongs to the peptidase S33 family.</text>
</comment>
<dbReference type="AlphaFoldDB" id="A0A3M2LFF7"/>
<comment type="caution">
    <text evidence="6">The sequence shown here is derived from an EMBL/GenBank/DDBJ whole genome shotgun (WGS) entry which is preliminary data.</text>
</comment>
<dbReference type="Pfam" id="PF08386">
    <property type="entry name" value="Abhydrolase_4"/>
    <property type="match status" value="1"/>
</dbReference>
<dbReference type="PROSITE" id="PS51257">
    <property type="entry name" value="PROKAR_LIPOPROTEIN"/>
    <property type="match status" value="1"/>
</dbReference>
<evidence type="ECO:0000256" key="4">
    <source>
        <dbReference type="SAM" id="MobiDB-lite"/>
    </source>
</evidence>
<evidence type="ECO:0000313" key="6">
    <source>
        <dbReference type="EMBL" id="RMI36134.1"/>
    </source>
</evidence>
<accession>A0A3M2LFF7</accession>
<dbReference type="InterPro" id="IPR051601">
    <property type="entry name" value="Serine_prot/Carboxylest_S33"/>
</dbReference>
<proteinExistence type="inferred from homology"/>
<keyword evidence="3 6" id="KW-0378">Hydrolase</keyword>
<gene>
    <name evidence="6" type="ORF">EBN88_22305</name>
</gene>
<dbReference type="PANTHER" id="PTHR43248">
    <property type="entry name" value="2-SUCCINYL-6-HYDROXY-2,4-CYCLOHEXADIENE-1-CARBOXYLATE SYNTHASE"/>
    <property type="match status" value="1"/>
</dbReference>
<dbReference type="InterPro" id="IPR029058">
    <property type="entry name" value="AB_hydrolase_fold"/>
</dbReference>
<name>A0A3M2LFF7_9ACTN</name>
<dbReference type="GO" id="GO:0016787">
    <property type="term" value="F:hydrolase activity"/>
    <property type="evidence" value="ECO:0007669"/>
    <property type="project" value="UniProtKB-KW"/>
</dbReference>
<sequence>MERSEPTVGSRPMTRARLLVPALLTAGALVGGCAGASAEAERPAAARDGARDTDDLPASFTEQKLDWAPCPAPDSSQGDDSTTPSPLPDGAEWECATLTAPLDYTDPEADTIELAMVRARSEAREDDRIGSLFFNFGGPGGSGVVTLPAFGQDYAELRESFDLVSFDPRGVGDSEGVRCLDDAALDDFFASDLFPNDRAEEREYEDRLKEFSRGCEERSGDLLPHLTTTATARDLDLMRDVLGDDRLYYFGVSYGTELGGVYAHLFPRRVGRAVFDAVVDPSGGTEEGARGQASGFQLALENYLKQCVERDDCPLGGDEDEAEERLSGLLERLREEPLSTRDPDDRRLTEALAYNGVAQSLYSEDFWPYLTQGLSEALDEEDPDGTVLLALGDAMNGRNPDGSYTTLQSSLTAISCADSNRRYDADDVREALGEFEDSSAIFGPPMAWSLLTCAHWPVDGAAEHPDVSADGAEPILLIGTTGDPATPYEGTARMAEALGDDVAVELTYEGEGHGAYNGGNSCVRDATNAYLIDGEVPDDGTTCD</sequence>
<keyword evidence="7" id="KW-1185">Reference proteome</keyword>
<evidence type="ECO:0000256" key="2">
    <source>
        <dbReference type="ARBA" id="ARBA00022729"/>
    </source>
</evidence>
<evidence type="ECO:0000313" key="7">
    <source>
        <dbReference type="Proteomes" id="UP000278673"/>
    </source>
</evidence>
<reference evidence="6 7" key="1">
    <citation type="submission" date="2018-10" db="EMBL/GenBank/DDBJ databases">
        <title>Isolation, diversity and antifungal activity of actinobacteria from wheat.</title>
        <authorList>
            <person name="Han C."/>
        </authorList>
    </citation>
    <scope>NUCLEOTIDE SEQUENCE [LARGE SCALE GENOMIC DNA]</scope>
    <source>
        <strain evidence="6 7">NEAU-YY642</strain>
    </source>
</reference>